<evidence type="ECO:0000313" key="3">
    <source>
        <dbReference type="Proteomes" id="UP000469558"/>
    </source>
</evidence>
<dbReference type="InterPro" id="IPR041411">
    <property type="entry name" value="Ldi"/>
</dbReference>
<proteinExistence type="predicted"/>
<sequence length="537" mass="61260">MGSLQLPKLTTNLNKYQKLSKEQAGHIRHFYNLAAQNDGEWKHMGSQEPMQEFLDAYRYQLALMSYAVGVTHYHRMPALRSVFKPLFRRLIHKMLRREVWGYWFSTSHAGPKTNPKQTTLRQPWADPVVRENIMYSGHLLLMTSLYGMLFQDDEFEKPGSIVFNWNPLFWGLGPETFTYDNRSLQKAILAEMERNDWVGVCCEPNLVFVVCNQFPIIAMRYKDIRDGTHVAEEVLAKYQKSWNKKGMVSPDGLLVDWFMVEQKTTTPARDVAFTAWAGAFMNTWNSNFVHNNYDRQALGFITKVDGEIRLQRNTVASAIRKLVSEDNTSPSSLSTLEKAQDIAAQAPPSPFLYVTPTYGYVTQWLSELGKKKELEALLQYADEKLYGTWENGGYFYKRFDGHGGNDWTFMDPFSGNGGIPYSTLNVKNGQKKMWEEPWTRSMLEERPWVDGAGLESGGVWDAELGILLVTGRTWDGSLAKLELTARNLKAGEWAAFVGGRCLETRSLGPKADFEVFAEFGGDEVDVVFKLMDIHGEA</sequence>
<dbReference type="OrthoDB" id="9979195at2759"/>
<reference evidence="2 3" key="1">
    <citation type="submission" date="2018-05" db="EMBL/GenBank/DDBJ databases">
        <title>Genome sequencing and assembly of the regulated plant pathogen Lachnellula willkommii and related sister species for the development of diagnostic species identification markers.</title>
        <authorList>
            <person name="Giroux E."/>
            <person name="Bilodeau G."/>
        </authorList>
    </citation>
    <scope>NUCLEOTIDE SEQUENCE [LARGE SCALE GENOMIC DNA]</scope>
    <source>
        <strain evidence="2 3">CBS 268.59</strain>
    </source>
</reference>
<feature type="domain" description="Linalool dehydratase/isomerase" evidence="1">
    <location>
        <begin position="58"/>
        <end position="400"/>
    </location>
</feature>
<evidence type="ECO:0000313" key="2">
    <source>
        <dbReference type="EMBL" id="TVY82804.1"/>
    </source>
</evidence>
<evidence type="ECO:0000259" key="1">
    <source>
        <dbReference type="Pfam" id="PF18566"/>
    </source>
</evidence>
<name>A0A8T9CGC0_9HELO</name>
<dbReference type="Pfam" id="PF18566">
    <property type="entry name" value="Ldi"/>
    <property type="match status" value="1"/>
</dbReference>
<dbReference type="Proteomes" id="UP000469558">
    <property type="component" value="Unassembled WGS sequence"/>
</dbReference>
<dbReference type="AlphaFoldDB" id="A0A8T9CGC0"/>
<protein>
    <submittedName>
        <fullName evidence="2">Linalool dehydratase/isomerase</fullName>
    </submittedName>
</protein>
<organism evidence="2 3">
    <name type="scientific">Lachnellula suecica</name>
    <dbReference type="NCBI Taxonomy" id="602035"/>
    <lineage>
        <taxon>Eukaryota</taxon>
        <taxon>Fungi</taxon>
        <taxon>Dikarya</taxon>
        <taxon>Ascomycota</taxon>
        <taxon>Pezizomycotina</taxon>
        <taxon>Leotiomycetes</taxon>
        <taxon>Helotiales</taxon>
        <taxon>Lachnaceae</taxon>
        <taxon>Lachnellula</taxon>
    </lineage>
</organism>
<comment type="caution">
    <text evidence="2">The sequence shown here is derived from an EMBL/GenBank/DDBJ whole genome shotgun (WGS) entry which is preliminary data.</text>
</comment>
<gene>
    <name evidence="2" type="primary">ldi</name>
    <name evidence="2" type="ORF">LSUE1_G004291</name>
</gene>
<accession>A0A8T9CGC0</accession>
<dbReference type="EMBL" id="QGMK01000273">
    <property type="protein sequence ID" value="TVY82804.1"/>
    <property type="molecule type" value="Genomic_DNA"/>
</dbReference>
<keyword evidence="3" id="KW-1185">Reference proteome</keyword>